<dbReference type="EMBL" id="CAMXCT010002746">
    <property type="protein sequence ID" value="CAI4000177.1"/>
    <property type="molecule type" value="Genomic_DNA"/>
</dbReference>
<sequence length="151" mass="17007">MFQYGDHSYCYAWFGTSTSGPASSPSNPSILVTTMPPWKAPGNLKLIFSSEVRSSTQVAPIVQMLQRQMQQMLQLHPEVQATQVTEPSDTGNRTRGTQVEPMVTVVVKNIPLHYSQDMFMDQVKKHRFEGLFNLLYLPWNSKSDTNKGLGL</sequence>
<name>A0A9P1G7K5_9DINO</name>
<dbReference type="Proteomes" id="UP001152797">
    <property type="component" value="Unassembled WGS sequence"/>
</dbReference>
<evidence type="ECO:0000313" key="1">
    <source>
        <dbReference type="EMBL" id="CAI4000177.1"/>
    </source>
</evidence>
<evidence type="ECO:0000313" key="2">
    <source>
        <dbReference type="EMBL" id="CAL1153552.1"/>
    </source>
</evidence>
<dbReference type="OrthoDB" id="417481at2759"/>
<reference evidence="2" key="2">
    <citation type="submission" date="2024-04" db="EMBL/GenBank/DDBJ databases">
        <authorList>
            <person name="Chen Y."/>
            <person name="Shah S."/>
            <person name="Dougan E. K."/>
            <person name="Thang M."/>
            <person name="Chan C."/>
        </authorList>
    </citation>
    <scope>NUCLEOTIDE SEQUENCE [LARGE SCALE GENOMIC DNA]</scope>
</reference>
<dbReference type="EMBL" id="CAMXCT030002746">
    <property type="protein sequence ID" value="CAL4787489.1"/>
    <property type="molecule type" value="Genomic_DNA"/>
</dbReference>
<reference evidence="1" key="1">
    <citation type="submission" date="2022-10" db="EMBL/GenBank/DDBJ databases">
        <authorList>
            <person name="Chen Y."/>
            <person name="Dougan E. K."/>
            <person name="Chan C."/>
            <person name="Rhodes N."/>
            <person name="Thang M."/>
        </authorList>
    </citation>
    <scope>NUCLEOTIDE SEQUENCE</scope>
</reference>
<proteinExistence type="predicted"/>
<comment type="caution">
    <text evidence="1">The sequence shown here is derived from an EMBL/GenBank/DDBJ whole genome shotgun (WGS) entry which is preliminary data.</text>
</comment>
<protein>
    <submittedName>
        <fullName evidence="1">Uncharacterized protein</fullName>
    </submittedName>
</protein>
<dbReference type="EMBL" id="CAMXCT020002746">
    <property type="protein sequence ID" value="CAL1153552.1"/>
    <property type="molecule type" value="Genomic_DNA"/>
</dbReference>
<gene>
    <name evidence="1" type="ORF">C1SCF055_LOCUS26315</name>
</gene>
<evidence type="ECO:0000313" key="3">
    <source>
        <dbReference type="Proteomes" id="UP001152797"/>
    </source>
</evidence>
<organism evidence="1">
    <name type="scientific">Cladocopium goreaui</name>
    <dbReference type="NCBI Taxonomy" id="2562237"/>
    <lineage>
        <taxon>Eukaryota</taxon>
        <taxon>Sar</taxon>
        <taxon>Alveolata</taxon>
        <taxon>Dinophyceae</taxon>
        <taxon>Suessiales</taxon>
        <taxon>Symbiodiniaceae</taxon>
        <taxon>Cladocopium</taxon>
    </lineage>
</organism>
<dbReference type="AlphaFoldDB" id="A0A9P1G7K5"/>
<accession>A0A9P1G7K5</accession>
<keyword evidence="3" id="KW-1185">Reference proteome</keyword>